<accession>A0AAP5H2X8</accession>
<dbReference type="Proteomes" id="UP001254832">
    <property type="component" value="Unassembled WGS sequence"/>
</dbReference>
<evidence type="ECO:0000313" key="3">
    <source>
        <dbReference type="Proteomes" id="UP001254832"/>
    </source>
</evidence>
<proteinExistence type="predicted"/>
<reference evidence="2" key="1">
    <citation type="submission" date="2023-07" db="EMBL/GenBank/DDBJ databases">
        <title>Sorghum-associated microbial communities from plants grown in Nebraska, USA.</title>
        <authorList>
            <person name="Schachtman D."/>
        </authorList>
    </citation>
    <scope>NUCLEOTIDE SEQUENCE</scope>
    <source>
        <strain evidence="2">BE80</strain>
    </source>
</reference>
<dbReference type="RefSeq" id="WP_310142579.1">
    <property type="nucleotide sequence ID" value="NZ_JAVDTR010000011.1"/>
</dbReference>
<sequence length="214" mass="23963">MSNKRCTIMIAVASMLLLICMFLLYKTVQENQRYEKFISTQLSESLSSLVTAIVANDEILQQYNLSEGDNLLPEHATNLCANFTTVSTKYNHLLNAALHLNKVNNADINPVLGNVAQDITFFLARSVIGNDLLGDCSLIETTISLDAVQSQKIAEIRELNNQWSGVVKKYVPEATSRGVSDVDWNDMINNTMWIQLLEELSVDVGQLGINHFFY</sequence>
<gene>
    <name evidence="2" type="ORF">J2W91_003854</name>
</gene>
<dbReference type="AlphaFoldDB" id="A0AAP5H2X8"/>
<protein>
    <submittedName>
        <fullName evidence="2">Uncharacterized protein</fullName>
    </submittedName>
</protein>
<evidence type="ECO:0000256" key="1">
    <source>
        <dbReference type="SAM" id="Phobius"/>
    </source>
</evidence>
<dbReference type="EMBL" id="JAVDTR010000011">
    <property type="protein sequence ID" value="MDR6725355.1"/>
    <property type="molecule type" value="Genomic_DNA"/>
</dbReference>
<comment type="caution">
    <text evidence="2">The sequence shown here is derived from an EMBL/GenBank/DDBJ whole genome shotgun (WGS) entry which is preliminary data.</text>
</comment>
<feature type="transmembrane region" description="Helical" evidence="1">
    <location>
        <begin position="7"/>
        <end position="25"/>
    </location>
</feature>
<keyword evidence="1" id="KW-1133">Transmembrane helix</keyword>
<name>A0AAP5H2X8_PAEAM</name>
<keyword evidence="1" id="KW-0812">Transmembrane</keyword>
<evidence type="ECO:0000313" key="2">
    <source>
        <dbReference type="EMBL" id="MDR6725355.1"/>
    </source>
</evidence>
<keyword evidence="1" id="KW-0472">Membrane</keyword>
<organism evidence="2 3">
    <name type="scientific">Paenibacillus amylolyticus</name>
    <dbReference type="NCBI Taxonomy" id="1451"/>
    <lineage>
        <taxon>Bacteria</taxon>
        <taxon>Bacillati</taxon>
        <taxon>Bacillota</taxon>
        <taxon>Bacilli</taxon>
        <taxon>Bacillales</taxon>
        <taxon>Paenibacillaceae</taxon>
        <taxon>Paenibacillus</taxon>
    </lineage>
</organism>